<evidence type="ECO:0000256" key="1">
    <source>
        <dbReference type="SAM" id="MobiDB-lite"/>
    </source>
</evidence>
<gene>
    <name evidence="2" type="ORF">CK203_077953</name>
</gene>
<dbReference type="AlphaFoldDB" id="A0A438EAU7"/>
<evidence type="ECO:0008006" key="4">
    <source>
        <dbReference type="Google" id="ProtNLM"/>
    </source>
</evidence>
<organism evidence="2 3">
    <name type="scientific">Vitis vinifera</name>
    <name type="common">Grape</name>
    <dbReference type="NCBI Taxonomy" id="29760"/>
    <lineage>
        <taxon>Eukaryota</taxon>
        <taxon>Viridiplantae</taxon>
        <taxon>Streptophyta</taxon>
        <taxon>Embryophyta</taxon>
        <taxon>Tracheophyta</taxon>
        <taxon>Spermatophyta</taxon>
        <taxon>Magnoliopsida</taxon>
        <taxon>eudicotyledons</taxon>
        <taxon>Gunneridae</taxon>
        <taxon>Pentapetalae</taxon>
        <taxon>rosids</taxon>
        <taxon>Vitales</taxon>
        <taxon>Vitaceae</taxon>
        <taxon>Viteae</taxon>
        <taxon>Vitis</taxon>
    </lineage>
</organism>
<dbReference type="Proteomes" id="UP000288805">
    <property type="component" value="Unassembled WGS sequence"/>
</dbReference>
<accession>A0A438EAU7</accession>
<reference evidence="2 3" key="1">
    <citation type="journal article" date="2018" name="PLoS Genet.">
        <title>Population sequencing reveals clonal diversity and ancestral inbreeding in the grapevine cultivar Chardonnay.</title>
        <authorList>
            <person name="Roach M.J."/>
            <person name="Johnson D.L."/>
            <person name="Bohlmann J."/>
            <person name="van Vuuren H.J."/>
            <person name="Jones S.J."/>
            <person name="Pretorius I.S."/>
            <person name="Schmidt S.A."/>
            <person name="Borneman A.R."/>
        </authorList>
    </citation>
    <scope>NUCLEOTIDE SEQUENCE [LARGE SCALE GENOMIC DNA]</scope>
    <source>
        <strain evidence="3">cv. Chardonnay</strain>
        <tissue evidence="2">Leaf</tissue>
    </source>
</reference>
<proteinExistence type="predicted"/>
<evidence type="ECO:0000313" key="2">
    <source>
        <dbReference type="EMBL" id="RVW44956.1"/>
    </source>
</evidence>
<evidence type="ECO:0000313" key="3">
    <source>
        <dbReference type="Proteomes" id="UP000288805"/>
    </source>
</evidence>
<protein>
    <recommendedName>
        <fullName evidence="4">Reverse transcriptase Ty1/copia-type domain-containing protein</fullName>
    </recommendedName>
</protein>
<dbReference type="EMBL" id="QGNW01001338">
    <property type="protein sequence ID" value="RVW44956.1"/>
    <property type="molecule type" value="Genomic_DNA"/>
</dbReference>
<comment type="caution">
    <text evidence="2">The sequence shown here is derived from an EMBL/GenBank/DDBJ whole genome shotgun (WGS) entry which is preliminary data.</text>
</comment>
<feature type="region of interest" description="Disordered" evidence="1">
    <location>
        <begin position="176"/>
        <end position="195"/>
    </location>
</feature>
<sequence>MVPVYKKDQNVTLDKVCNKNAFISQLSSVDVHKNTQEALSGPKWKEAVFEEMKALEKNNTWEKVNLLEGKMPMGCKCVFMESFGTKVCNLSKSLYGLKQSLRTWFERFTRASLCPLQPDVGEEENEKNEVGNRGALVDHVTPCAPKWRLREGALPAFKQSARGWRRAFHNYGFKDEEIPTPSSVPPSNLPQTNPIGDKRTTLTAEMLETLICLKDWEDGRIRLQTLEDELKKDLKKLDLNTNNDVQEIDDD</sequence>
<name>A0A438EAU7_VITVI</name>